<proteinExistence type="predicted"/>
<dbReference type="InterPro" id="IPR045865">
    <property type="entry name" value="ACT-like_dom_sf"/>
</dbReference>
<dbReference type="Pfam" id="PF12838">
    <property type="entry name" value="Fer4_7"/>
    <property type="match status" value="1"/>
</dbReference>
<name>X1AXW8_9ZZZZ</name>
<gene>
    <name evidence="9" type="ORF">S01H4_07801</name>
</gene>
<dbReference type="Gene3D" id="3.30.70.20">
    <property type="match status" value="1"/>
</dbReference>
<evidence type="ECO:0000256" key="3">
    <source>
        <dbReference type="ARBA" id="ARBA00022723"/>
    </source>
</evidence>
<dbReference type="SMART" id="SM00930">
    <property type="entry name" value="NIL"/>
    <property type="match status" value="1"/>
</dbReference>
<keyword evidence="1" id="KW-0813">Transport</keyword>
<sequence length="133" mass="15026">MIKRKLVLSFPENIVTKPITYKLVKEFNLEFNILRAEITPNMEGKMLIELRGDKAQIDQSIEYLTDTGVSVQEAAKDIIIDKNQCVDCGICTSLCITHALTLDHKSFKLKFNKDECILCELCLDCCPVSAIKV</sequence>
<evidence type="ECO:0000313" key="9">
    <source>
        <dbReference type="EMBL" id="GAG64626.1"/>
    </source>
</evidence>
<dbReference type="InterPro" id="IPR018449">
    <property type="entry name" value="NIL_domain"/>
</dbReference>
<feature type="domain" description="4Fe-4S ferredoxin-type" evidence="8">
    <location>
        <begin position="107"/>
        <end position="133"/>
    </location>
</feature>
<dbReference type="PANTHER" id="PTHR43687:SF6">
    <property type="entry name" value="L-ASPARTATE SEMIALDEHYDE SULFURTRANSFERASE IRON-SULFUR SUBUNIT"/>
    <property type="match status" value="1"/>
</dbReference>
<keyword evidence="2" id="KW-0004">4Fe-4S</keyword>
<reference evidence="9" key="1">
    <citation type="journal article" date="2014" name="Front. Microbiol.">
        <title>High frequency of phylogenetically diverse reductive dehalogenase-homologous genes in deep subseafloor sedimentary metagenomes.</title>
        <authorList>
            <person name="Kawai M."/>
            <person name="Futagami T."/>
            <person name="Toyoda A."/>
            <person name="Takaki Y."/>
            <person name="Nishi S."/>
            <person name="Hori S."/>
            <person name="Arai W."/>
            <person name="Tsubouchi T."/>
            <person name="Morono Y."/>
            <person name="Uchiyama I."/>
            <person name="Ito T."/>
            <person name="Fujiyama A."/>
            <person name="Inagaki F."/>
            <person name="Takami H."/>
        </authorList>
    </citation>
    <scope>NUCLEOTIDE SEQUENCE</scope>
    <source>
        <strain evidence="9">Expedition CK06-06</strain>
    </source>
</reference>
<evidence type="ECO:0000256" key="7">
    <source>
        <dbReference type="ARBA" id="ARBA00023014"/>
    </source>
</evidence>
<dbReference type="GO" id="GO:0046872">
    <property type="term" value="F:metal ion binding"/>
    <property type="evidence" value="ECO:0007669"/>
    <property type="project" value="UniProtKB-KW"/>
</dbReference>
<evidence type="ECO:0000256" key="6">
    <source>
        <dbReference type="ARBA" id="ARBA00023004"/>
    </source>
</evidence>
<dbReference type="PANTHER" id="PTHR43687">
    <property type="entry name" value="ADENYLYLSULFATE REDUCTASE, BETA SUBUNIT"/>
    <property type="match status" value="1"/>
</dbReference>
<feature type="domain" description="4Fe-4S ferredoxin-type" evidence="8">
    <location>
        <begin position="76"/>
        <end position="105"/>
    </location>
</feature>
<organism evidence="9">
    <name type="scientific">marine sediment metagenome</name>
    <dbReference type="NCBI Taxonomy" id="412755"/>
    <lineage>
        <taxon>unclassified sequences</taxon>
        <taxon>metagenomes</taxon>
        <taxon>ecological metagenomes</taxon>
    </lineage>
</organism>
<dbReference type="Gene3D" id="3.30.70.260">
    <property type="match status" value="1"/>
</dbReference>
<evidence type="ECO:0000259" key="8">
    <source>
        <dbReference type="PROSITE" id="PS51379"/>
    </source>
</evidence>
<dbReference type="AlphaFoldDB" id="X1AXW8"/>
<evidence type="ECO:0000256" key="1">
    <source>
        <dbReference type="ARBA" id="ARBA00022448"/>
    </source>
</evidence>
<dbReference type="InterPro" id="IPR017896">
    <property type="entry name" value="4Fe4S_Fe-S-bd"/>
</dbReference>
<dbReference type="Pfam" id="PF09383">
    <property type="entry name" value="NIL"/>
    <property type="match status" value="1"/>
</dbReference>
<feature type="non-terminal residue" evidence="9">
    <location>
        <position position="133"/>
    </location>
</feature>
<keyword evidence="4" id="KW-0677">Repeat</keyword>
<evidence type="ECO:0000256" key="2">
    <source>
        <dbReference type="ARBA" id="ARBA00022485"/>
    </source>
</evidence>
<keyword evidence="7" id="KW-0411">Iron-sulfur</keyword>
<dbReference type="PROSITE" id="PS51379">
    <property type="entry name" value="4FE4S_FER_2"/>
    <property type="match status" value="2"/>
</dbReference>
<dbReference type="SUPFAM" id="SSF54862">
    <property type="entry name" value="4Fe-4S ferredoxins"/>
    <property type="match status" value="1"/>
</dbReference>
<dbReference type="SUPFAM" id="SSF55021">
    <property type="entry name" value="ACT-like"/>
    <property type="match status" value="1"/>
</dbReference>
<accession>X1AXW8</accession>
<evidence type="ECO:0000256" key="4">
    <source>
        <dbReference type="ARBA" id="ARBA00022737"/>
    </source>
</evidence>
<keyword evidence="6" id="KW-0408">Iron</keyword>
<comment type="caution">
    <text evidence="9">The sequence shown here is derived from an EMBL/GenBank/DDBJ whole genome shotgun (WGS) entry which is preliminary data.</text>
</comment>
<evidence type="ECO:0000256" key="5">
    <source>
        <dbReference type="ARBA" id="ARBA00022982"/>
    </source>
</evidence>
<keyword evidence="5" id="KW-0249">Electron transport</keyword>
<dbReference type="GO" id="GO:0051539">
    <property type="term" value="F:4 iron, 4 sulfur cluster binding"/>
    <property type="evidence" value="ECO:0007669"/>
    <property type="project" value="UniProtKB-KW"/>
</dbReference>
<dbReference type="EMBL" id="BART01002594">
    <property type="protein sequence ID" value="GAG64626.1"/>
    <property type="molecule type" value="Genomic_DNA"/>
</dbReference>
<protein>
    <recommendedName>
        <fullName evidence="8">4Fe-4S ferredoxin-type domain-containing protein</fullName>
    </recommendedName>
</protein>
<keyword evidence="3" id="KW-0479">Metal-binding</keyword>
<dbReference type="InterPro" id="IPR050572">
    <property type="entry name" value="Fe-S_Ferredoxin"/>
</dbReference>